<dbReference type="InterPro" id="IPR001138">
    <property type="entry name" value="Zn2Cys6_DnaBD"/>
</dbReference>
<dbReference type="EMBL" id="CP031386">
    <property type="protein sequence ID" value="QPG97695.1"/>
    <property type="molecule type" value="Genomic_DNA"/>
</dbReference>
<dbReference type="GO" id="GO:0000981">
    <property type="term" value="F:DNA-binding transcription factor activity, RNA polymerase II-specific"/>
    <property type="evidence" value="ECO:0007669"/>
    <property type="project" value="InterPro"/>
</dbReference>
<feature type="compositionally biased region" description="Basic and acidic residues" evidence="2">
    <location>
        <begin position="114"/>
        <end position="125"/>
    </location>
</feature>
<evidence type="ECO:0000313" key="4">
    <source>
        <dbReference type="EMBL" id="QPG97695.1"/>
    </source>
</evidence>
<evidence type="ECO:0000313" key="5">
    <source>
        <dbReference type="Proteomes" id="UP000594364"/>
    </source>
</evidence>
<feature type="compositionally biased region" description="Low complexity" evidence="2">
    <location>
        <begin position="78"/>
        <end position="91"/>
    </location>
</feature>
<dbReference type="SUPFAM" id="SSF57701">
    <property type="entry name" value="Zn2/Cys6 DNA-binding domain"/>
    <property type="match status" value="1"/>
</dbReference>
<evidence type="ECO:0000256" key="1">
    <source>
        <dbReference type="ARBA" id="ARBA00023242"/>
    </source>
</evidence>
<dbReference type="Gene3D" id="4.10.240.10">
    <property type="entry name" value="Zn(2)-C6 fungal-type DNA-binding domain"/>
    <property type="match status" value="1"/>
</dbReference>
<gene>
    <name evidence="4" type="ORF">C2857_006728</name>
</gene>
<dbReference type="PROSITE" id="PS00463">
    <property type="entry name" value="ZN2_CY6_FUNGAL_1"/>
    <property type="match status" value="1"/>
</dbReference>
<protein>
    <recommendedName>
        <fullName evidence="3">Zn(2)-C6 fungal-type domain-containing protein</fullName>
    </recommendedName>
</protein>
<keyword evidence="5" id="KW-1185">Reference proteome</keyword>
<dbReference type="CDD" id="cd00067">
    <property type="entry name" value="GAL4"/>
    <property type="match status" value="1"/>
</dbReference>
<dbReference type="OrthoDB" id="4960339at2759"/>
<evidence type="ECO:0000256" key="2">
    <source>
        <dbReference type="SAM" id="MobiDB-lite"/>
    </source>
</evidence>
<reference evidence="4 5" key="1">
    <citation type="journal article" date="2018" name="PLoS Genet.">
        <title>Repeat elements organise 3D genome structure and mediate transcription in the filamentous fungus Epichloe festucae.</title>
        <authorList>
            <person name="Winter D.J."/>
            <person name="Ganley A.R.D."/>
            <person name="Young C.A."/>
            <person name="Liachko I."/>
            <person name="Schardl C.L."/>
            <person name="Dupont P.Y."/>
            <person name="Berry D."/>
            <person name="Ram A."/>
            <person name="Scott B."/>
            <person name="Cox M.P."/>
        </authorList>
    </citation>
    <scope>NUCLEOTIDE SEQUENCE [LARGE SCALE GENOMIC DNA]</scope>
    <source>
        <strain evidence="4 5">Fl1</strain>
    </source>
</reference>
<dbReference type="SMART" id="SM00066">
    <property type="entry name" value="GAL4"/>
    <property type="match status" value="1"/>
</dbReference>
<feature type="region of interest" description="Disordered" evidence="2">
    <location>
        <begin position="61"/>
        <end position="126"/>
    </location>
</feature>
<dbReference type="InterPro" id="IPR036864">
    <property type="entry name" value="Zn2-C6_fun-type_DNA-bd_sf"/>
</dbReference>
<keyword evidence="1" id="KW-0539">Nucleus</keyword>
<proteinExistence type="predicted"/>
<dbReference type="AlphaFoldDB" id="A0A7S9PUG4"/>
<evidence type="ECO:0000259" key="3">
    <source>
        <dbReference type="PROSITE" id="PS50048"/>
    </source>
</evidence>
<sequence length="229" mass="24636">MRFTSDTGDVQVLKVTDDPEVYNQSLHMACKRCHEKKLKCNGDEDGCDRCVRRGVACDYPARHSKKKSHGSDQPSVCSSRSGSSSSKTSSSTKRKDGRSGHSSHKSSGHALSTNKHDAYGNHDESYSPDTRAACGMDMLAATTASQIPGYAATTTSMDGCSARSGGHTDQWGLQAATCTAAESLPSSSSYMAASDHVYGAGGDAYDEYSQQAAYEAYQNSQRPWDRHHQ</sequence>
<dbReference type="GO" id="GO:0008270">
    <property type="term" value="F:zinc ion binding"/>
    <property type="evidence" value="ECO:0007669"/>
    <property type="project" value="InterPro"/>
</dbReference>
<accession>A0A7S9PUG4</accession>
<feature type="domain" description="Zn(2)-C6 fungal-type" evidence="3">
    <location>
        <begin position="29"/>
        <end position="59"/>
    </location>
</feature>
<dbReference type="Pfam" id="PF00172">
    <property type="entry name" value="Zn_clus"/>
    <property type="match status" value="1"/>
</dbReference>
<name>A0A7S9PUG4_EPIFF</name>
<organism evidence="4 5">
    <name type="scientific">Epichloe festucae (strain Fl1)</name>
    <dbReference type="NCBI Taxonomy" id="877507"/>
    <lineage>
        <taxon>Eukaryota</taxon>
        <taxon>Fungi</taxon>
        <taxon>Dikarya</taxon>
        <taxon>Ascomycota</taxon>
        <taxon>Pezizomycotina</taxon>
        <taxon>Sordariomycetes</taxon>
        <taxon>Hypocreomycetidae</taxon>
        <taxon>Hypocreales</taxon>
        <taxon>Clavicipitaceae</taxon>
        <taxon>Epichloe</taxon>
    </lineage>
</organism>
<dbReference type="Proteomes" id="UP000594364">
    <property type="component" value="Chromosome 2"/>
</dbReference>
<dbReference type="PROSITE" id="PS50048">
    <property type="entry name" value="ZN2_CY6_FUNGAL_2"/>
    <property type="match status" value="1"/>
</dbReference>